<name>A0A2A2D3D7_9ACTN</name>
<evidence type="ECO:0000256" key="1">
    <source>
        <dbReference type="SAM" id="Phobius"/>
    </source>
</evidence>
<keyword evidence="1" id="KW-0472">Membrane</keyword>
<evidence type="ECO:0000313" key="3">
    <source>
        <dbReference type="Proteomes" id="UP000218944"/>
    </source>
</evidence>
<proteinExistence type="predicted"/>
<gene>
    <name evidence="2" type="ORF">CK936_26890</name>
</gene>
<comment type="caution">
    <text evidence="2">The sequence shown here is derived from an EMBL/GenBank/DDBJ whole genome shotgun (WGS) entry which is preliminary data.</text>
</comment>
<evidence type="ECO:0000313" key="2">
    <source>
        <dbReference type="EMBL" id="PAU45919.1"/>
    </source>
</evidence>
<keyword evidence="1" id="KW-1133">Transmembrane helix</keyword>
<dbReference type="InterPro" id="IPR025339">
    <property type="entry name" value="DUF4245"/>
</dbReference>
<keyword evidence="1" id="KW-0812">Transmembrane</keyword>
<feature type="transmembrane region" description="Helical" evidence="1">
    <location>
        <begin position="12"/>
        <end position="32"/>
    </location>
</feature>
<dbReference type="Pfam" id="PF14030">
    <property type="entry name" value="DUF4245"/>
    <property type="match status" value="1"/>
</dbReference>
<dbReference type="AlphaFoldDB" id="A0A2A2D3D7"/>
<organism evidence="2 3">
    <name type="scientific">Streptomyces albireticuli</name>
    <dbReference type="NCBI Taxonomy" id="1940"/>
    <lineage>
        <taxon>Bacteria</taxon>
        <taxon>Bacillati</taxon>
        <taxon>Actinomycetota</taxon>
        <taxon>Actinomycetes</taxon>
        <taxon>Kitasatosporales</taxon>
        <taxon>Streptomycetaceae</taxon>
        <taxon>Streptomyces</taxon>
    </lineage>
</organism>
<accession>A0A2A2D3D7</accession>
<dbReference type="Proteomes" id="UP000218944">
    <property type="component" value="Unassembled WGS sequence"/>
</dbReference>
<reference evidence="2 3" key="1">
    <citation type="submission" date="2017-08" db="EMBL/GenBank/DDBJ databases">
        <title>Genome sequence of Streptomyces albireticuli NRRL B-1670.</title>
        <authorList>
            <person name="Graham D.E."/>
            <person name="Mahan K.M."/>
            <person name="Klingeman D.M."/>
            <person name="Hettich R.L."/>
            <person name="Parry R.J."/>
            <person name="Spain J.C."/>
        </authorList>
    </citation>
    <scope>NUCLEOTIDE SEQUENCE [LARGE SCALE GENOMIC DNA]</scope>
    <source>
        <strain evidence="2 3">NRRL B-1670</strain>
    </source>
</reference>
<protein>
    <recommendedName>
        <fullName evidence="4">DUF4245 domain-containing protein</fullName>
    </recommendedName>
</protein>
<evidence type="ECO:0008006" key="4">
    <source>
        <dbReference type="Google" id="ProtNLM"/>
    </source>
</evidence>
<dbReference type="EMBL" id="NSJV01000520">
    <property type="protein sequence ID" value="PAU45919.1"/>
    <property type="molecule type" value="Genomic_DNA"/>
</dbReference>
<keyword evidence="3" id="KW-1185">Reference proteome</keyword>
<sequence length="195" mass="21066">MAARSAKAQTVRNMMLSLAVVVPVAFVSYVFIPHDESNDPVKTVGYRVELDTARRAAPYAVAAPEGLAEGWRATSVSYRAGGKEGSLWHLGFLDPQKEYVAVEQSDGPAAEFIDEVSQRAERTSGTQKVGDSTWRRYAGEKYNALVREERGVTTVVTGTASYERLGEMAAALKAEKKALPEEAGKKNQPEGAGKA</sequence>